<dbReference type="InterPro" id="IPR014729">
    <property type="entry name" value="Rossmann-like_a/b/a_fold"/>
</dbReference>
<dbReference type="Proteomes" id="UP001341840">
    <property type="component" value="Unassembled WGS sequence"/>
</dbReference>
<dbReference type="SUPFAM" id="SSF52402">
    <property type="entry name" value="Adenine nucleotide alpha hydrolases-like"/>
    <property type="match status" value="1"/>
</dbReference>
<reference evidence="2 3" key="1">
    <citation type="journal article" date="2023" name="Plants (Basel)">
        <title>Bridging the Gap: Combining Genomics and Transcriptomics Approaches to Understand Stylosanthes scabra, an Orphan Legume from the Brazilian Caatinga.</title>
        <authorList>
            <person name="Ferreira-Neto J.R.C."/>
            <person name="da Silva M.D."/>
            <person name="Binneck E."/>
            <person name="de Melo N.F."/>
            <person name="da Silva R.H."/>
            <person name="de Melo A.L.T.M."/>
            <person name="Pandolfi V."/>
            <person name="Bustamante F.O."/>
            <person name="Brasileiro-Vidal A.C."/>
            <person name="Benko-Iseppon A.M."/>
        </authorList>
    </citation>
    <scope>NUCLEOTIDE SEQUENCE [LARGE SCALE GENOMIC DNA]</scope>
    <source>
        <tissue evidence="2">Leaves</tissue>
    </source>
</reference>
<dbReference type="CDD" id="cd23659">
    <property type="entry name" value="USP_At3g01520-like"/>
    <property type="match status" value="1"/>
</dbReference>
<protein>
    <recommendedName>
        <fullName evidence="1">UspA domain-containing protein</fullName>
    </recommendedName>
</protein>
<dbReference type="PANTHER" id="PTHR31964">
    <property type="entry name" value="ADENINE NUCLEOTIDE ALPHA HYDROLASES-LIKE SUPERFAMILY PROTEIN"/>
    <property type="match status" value="1"/>
</dbReference>
<dbReference type="InterPro" id="IPR006015">
    <property type="entry name" value="Universal_stress_UspA"/>
</dbReference>
<accession>A0ABU6TMH8</accession>
<dbReference type="PRINTS" id="PR01438">
    <property type="entry name" value="UNVRSLSTRESS"/>
</dbReference>
<proteinExistence type="predicted"/>
<dbReference type="PANTHER" id="PTHR31964:SF55">
    <property type="entry name" value="USPA DOMAIN-CONTAINING PROTEIN"/>
    <property type="match status" value="1"/>
</dbReference>
<evidence type="ECO:0000313" key="3">
    <source>
        <dbReference type="Proteomes" id="UP001341840"/>
    </source>
</evidence>
<organism evidence="2 3">
    <name type="scientific">Stylosanthes scabra</name>
    <dbReference type="NCBI Taxonomy" id="79078"/>
    <lineage>
        <taxon>Eukaryota</taxon>
        <taxon>Viridiplantae</taxon>
        <taxon>Streptophyta</taxon>
        <taxon>Embryophyta</taxon>
        <taxon>Tracheophyta</taxon>
        <taxon>Spermatophyta</taxon>
        <taxon>Magnoliopsida</taxon>
        <taxon>eudicotyledons</taxon>
        <taxon>Gunneridae</taxon>
        <taxon>Pentapetalae</taxon>
        <taxon>rosids</taxon>
        <taxon>fabids</taxon>
        <taxon>Fabales</taxon>
        <taxon>Fabaceae</taxon>
        <taxon>Papilionoideae</taxon>
        <taxon>50 kb inversion clade</taxon>
        <taxon>dalbergioids sensu lato</taxon>
        <taxon>Dalbergieae</taxon>
        <taxon>Pterocarpus clade</taxon>
        <taxon>Stylosanthes</taxon>
    </lineage>
</organism>
<name>A0ABU6TMH8_9FABA</name>
<keyword evidence="3" id="KW-1185">Reference proteome</keyword>
<feature type="domain" description="UspA" evidence="1">
    <location>
        <begin position="18"/>
        <end position="173"/>
    </location>
</feature>
<sequence length="176" mass="19397">MAREESGEENGSGDHGNKVMVAIDESDDSYFALMWVLQTLKESLTTTTLVIFMPQPAIDNNYTFAATLGAARIYSPVSARPDFVNSYKENQRKLVLALLERAKHICQSHGVNAETFSEEGDPSIAICSAVERLNIDLLVLGDEHHLSKLKRVLIGSVSNYCVQHAKCSVLVVKKSK</sequence>
<evidence type="ECO:0000259" key="1">
    <source>
        <dbReference type="Pfam" id="PF00582"/>
    </source>
</evidence>
<dbReference type="EMBL" id="JASCZI010091336">
    <property type="protein sequence ID" value="MED6149987.1"/>
    <property type="molecule type" value="Genomic_DNA"/>
</dbReference>
<dbReference type="InterPro" id="IPR006016">
    <property type="entry name" value="UspA"/>
</dbReference>
<gene>
    <name evidence="2" type="ORF">PIB30_067823</name>
</gene>
<comment type="caution">
    <text evidence="2">The sequence shown here is derived from an EMBL/GenBank/DDBJ whole genome shotgun (WGS) entry which is preliminary data.</text>
</comment>
<dbReference type="Pfam" id="PF00582">
    <property type="entry name" value="Usp"/>
    <property type="match status" value="1"/>
</dbReference>
<dbReference type="Gene3D" id="3.40.50.620">
    <property type="entry name" value="HUPs"/>
    <property type="match status" value="1"/>
</dbReference>
<evidence type="ECO:0000313" key="2">
    <source>
        <dbReference type="EMBL" id="MED6149987.1"/>
    </source>
</evidence>